<evidence type="ECO:0000313" key="1">
    <source>
        <dbReference type="EMBL" id="TQM78949.1"/>
    </source>
</evidence>
<keyword evidence="2" id="KW-1185">Reference proteome</keyword>
<dbReference type="Gene3D" id="3.40.50.12370">
    <property type="match status" value="1"/>
</dbReference>
<evidence type="ECO:0008006" key="3">
    <source>
        <dbReference type="Google" id="ProtNLM"/>
    </source>
</evidence>
<dbReference type="RefSeq" id="WP_141975886.1">
    <property type="nucleotide sequence ID" value="NZ_VFPP01000001.1"/>
</dbReference>
<reference evidence="1 2" key="1">
    <citation type="submission" date="2019-06" db="EMBL/GenBank/DDBJ databases">
        <title>Sequencing the genomes of 1000 actinobacteria strains.</title>
        <authorList>
            <person name="Klenk H.-P."/>
        </authorList>
    </citation>
    <scope>NUCLEOTIDE SEQUENCE [LARGE SCALE GENOMIC DNA]</scope>
    <source>
        <strain evidence="1 2">DSM 45456</strain>
    </source>
</reference>
<proteinExistence type="predicted"/>
<protein>
    <recommendedName>
        <fullName evidence="3">Universal stress protein family protein</fullName>
    </recommendedName>
</protein>
<sequence length="236" mass="25340">MDRDTQPAAHPVVVLDDGSPWGEAAVRWASAHAALLDAPLEKQPPTEDQLHDLLLVSARAEALVVGHRGADGNSFGLGRLVLPLVRHAACDVIVVRGTPEALRGGHRRVTALITGDERDALVLHRAVDLAERKGAALRVLHAAPDLPVRADQPGLPVTKADRVLHDIRHTSVLARMHPHEAVARYADTDLFVLADRGPVTRAPLYHAHSPVLVAHQVPTEAHHGPELRTAGIQRAG</sequence>
<dbReference type="AlphaFoldDB" id="A0A543J7Z5"/>
<gene>
    <name evidence="1" type="ORF">FHX81_1238</name>
</gene>
<dbReference type="SUPFAM" id="SSF52402">
    <property type="entry name" value="Adenine nucleotide alpha hydrolases-like"/>
    <property type="match status" value="1"/>
</dbReference>
<dbReference type="Proteomes" id="UP000316628">
    <property type="component" value="Unassembled WGS sequence"/>
</dbReference>
<organism evidence="1 2">
    <name type="scientific">Saccharothrix saharensis</name>
    <dbReference type="NCBI Taxonomy" id="571190"/>
    <lineage>
        <taxon>Bacteria</taxon>
        <taxon>Bacillati</taxon>
        <taxon>Actinomycetota</taxon>
        <taxon>Actinomycetes</taxon>
        <taxon>Pseudonocardiales</taxon>
        <taxon>Pseudonocardiaceae</taxon>
        <taxon>Saccharothrix</taxon>
    </lineage>
</organism>
<comment type="caution">
    <text evidence="1">The sequence shown here is derived from an EMBL/GenBank/DDBJ whole genome shotgun (WGS) entry which is preliminary data.</text>
</comment>
<dbReference type="EMBL" id="VFPP01000001">
    <property type="protein sequence ID" value="TQM78949.1"/>
    <property type="molecule type" value="Genomic_DNA"/>
</dbReference>
<evidence type="ECO:0000313" key="2">
    <source>
        <dbReference type="Proteomes" id="UP000316628"/>
    </source>
</evidence>
<dbReference type="OrthoDB" id="3694745at2"/>
<name>A0A543J7Z5_9PSEU</name>
<accession>A0A543J7Z5</accession>